<dbReference type="AlphaFoldDB" id="A0AA39WBQ0"/>
<name>A0AA39WBQ0_9PEZI</name>
<evidence type="ECO:0000256" key="1">
    <source>
        <dbReference type="SAM" id="MobiDB-lite"/>
    </source>
</evidence>
<reference evidence="2" key="1">
    <citation type="submission" date="2023-06" db="EMBL/GenBank/DDBJ databases">
        <title>Genome-scale phylogeny and comparative genomics of the fungal order Sordariales.</title>
        <authorList>
            <consortium name="Lawrence Berkeley National Laboratory"/>
            <person name="Hensen N."/>
            <person name="Bonometti L."/>
            <person name="Westerberg I."/>
            <person name="Brannstrom I.O."/>
            <person name="Guillou S."/>
            <person name="Cros-Aarteil S."/>
            <person name="Calhoun S."/>
            <person name="Haridas S."/>
            <person name="Kuo A."/>
            <person name="Mondo S."/>
            <person name="Pangilinan J."/>
            <person name="Riley R."/>
            <person name="LaButti K."/>
            <person name="Andreopoulos B."/>
            <person name="Lipzen A."/>
            <person name="Chen C."/>
            <person name="Yanf M."/>
            <person name="Daum C."/>
            <person name="Ng V."/>
            <person name="Clum A."/>
            <person name="Steindorff A."/>
            <person name="Ohm R."/>
            <person name="Martin F."/>
            <person name="Silar P."/>
            <person name="Natvig D."/>
            <person name="Lalanne C."/>
            <person name="Gautier V."/>
            <person name="Ament-velasquez S.L."/>
            <person name="Kruys A."/>
            <person name="Hutchinson M.I."/>
            <person name="Powell A.J."/>
            <person name="Barry K."/>
            <person name="Miller A.N."/>
            <person name="Grigoriev I.V."/>
            <person name="Debuchy R."/>
            <person name="Gladieux P."/>
            <person name="Thoren M.H."/>
            <person name="Johannesson H."/>
        </authorList>
    </citation>
    <scope>NUCLEOTIDE SEQUENCE</scope>
    <source>
        <strain evidence="2">SMH3391-2</strain>
    </source>
</reference>
<organism evidence="2 3">
    <name type="scientific">Bombardia bombarda</name>
    <dbReference type="NCBI Taxonomy" id="252184"/>
    <lineage>
        <taxon>Eukaryota</taxon>
        <taxon>Fungi</taxon>
        <taxon>Dikarya</taxon>
        <taxon>Ascomycota</taxon>
        <taxon>Pezizomycotina</taxon>
        <taxon>Sordariomycetes</taxon>
        <taxon>Sordariomycetidae</taxon>
        <taxon>Sordariales</taxon>
        <taxon>Lasiosphaeriaceae</taxon>
        <taxon>Bombardia</taxon>
    </lineage>
</organism>
<comment type="caution">
    <text evidence="2">The sequence shown here is derived from an EMBL/GenBank/DDBJ whole genome shotgun (WGS) entry which is preliminary data.</text>
</comment>
<keyword evidence="3" id="KW-1185">Reference proteome</keyword>
<sequence length="337" mass="37705">MSFCSCRSSCDYSSTIFTSVLCVCHTEWHSFTIPKNPLSVTQEPSYSRWLTFGRKITRSLFSEYAESSTKKPAPYDRARFCSTSQMRGTCCRSCCLCPSLLRPRYATSSCRSDTGVLKWEAEKEEPKAGRDGHRMTSDHDAQVETTLEHEDVFRLLPGLSLDRLTVQLQGQLAALFRGPPPSSQKYPPMLEGVALHQPLRHVGIFAQESRTPRESSAVSWNLFSVTCSKNMNTQTLKMIKIPRMTRMNLSGVKKDGRKRSLSHSQSKSRRPFLNPTKIPAALASMLVRRSAWGKSTRTSCNTFGGVGCIVTNVVLGLKRVCATAAPTTQGWSFVRWL</sequence>
<feature type="compositionally biased region" description="Basic residues" evidence="1">
    <location>
        <begin position="255"/>
        <end position="270"/>
    </location>
</feature>
<protein>
    <submittedName>
        <fullName evidence="2">Uncharacterized protein</fullName>
    </submittedName>
</protein>
<proteinExistence type="predicted"/>
<accession>A0AA39WBQ0</accession>
<gene>
    <name evidence="2" type="ORF">B0T17DRAFT_111294</name>
</gene>
<dbReference type="Proteomes" id="UP001174934">
    <property type="component" value="Unassembled WGS sequence"/>
</dbReference>
<evidence type="ECO:0000313" key="3">
    <source>
        <dbReference type="Proteomes" id="UP001174934"/>
    </source>
</evidence>
<evidence type="ECO:0000313" key="2">
    <source>
        <dbReference type="EMBL" id="KAK0610390.1"/>
    </source>
</evidence>
<feature type="region of interest" description="Disordered" evidence="1">
    <location>
        <begin position="252"/>
        <end position="273"/>
    </location>
</feature>
<dbReference type="EMBL" id="JAULSR010000010">
    <property type="protein sequence ID" value="KAK0610390.1"/>
    <property type="molecule type" value="Genomic_DNA"/>
</dbReference>